<name>A0A8H3J3U6_9LECA</name>
<protein>
    <submittedName>
        <fullName evidence="2">Uncharacterized protein</fullName>
    </submittedName>
</protein>
<dbReference type="Proteomes" id="UP000664203">
    <property type="component" value="Unassembled WGS sequence"/>
</dbReference>
<proteinExistence type="predicted"/>
<dbReference type="OrthoDB" id="10666093at2759"/>
<accession>A0A8H3J3U6</accession>
<sequence length="316" mass="32993">MLSSIVAALPLLLNALGSALPEDSHVQLLLRQDPQTDQSALQDAAALQQRDIQYPPMEATLNLVERSATIDTSNDLLTSSWQDSASGDTYNISYDGVLCISQTIGYYVFLNGTLTEDATYQEISEDIRAADQSQLGPHVLEQAQGLLSEIESLFDNGWICNGGSGSGRNLLYQYTPGDITALMVKSAAGGYGISMAVTFLNSENSTLTASEKGVIAGFGAGLGLIANALVDYLQGRLLAPLDAIVISLWIGAASIISNVLGNDLNNVCFTDDQIQSAFDGVSTASDSSVGVAAYGDAVVQLAQDSAAYANGAGTCA</sequence>
<feature type="signal peptide" evidence="1">
    <location>
        <begin position="1"/>
        <end position="19"/>
    </location>
</feature>
<reference evidence="2" key="1">
    <citation type="submission" date="2021-03" db="EMBL/GenBank/DDBJ databases">
        <authorList>
            <person name="Tagirdzhanova G."/>
        </authorList>
    </citation>
    <scope>NUCLEOTIDE SEQUENCE</scope>
</reference>
<evidence type="ECO:0000313" key="2">
    <source>
        <dbReference type="EMBL" id="CAF9940240.1"/>
    </source>
</evidence>
<comment type="caution">
    <text evidence="2">The sequence shown here is derived from an EMBL/GenBank/DDBJ whole genome shotgun (WGS) entry which is preliminary data.</text>
</comment>
<feature type="chain" id="PRO_5034080264" evidence="1">
    <location>
        <begin position="20"/>
        <end position="316"/>
    </location>
</feature>
<keyword evidence="3" id="KW-1185">Reference proteome</keyword>
<evidence type="ECO:0000313" key="3">
    <source>
        <dbReference type="Proteomes" id="UP000664203"/>
    </source>
</evidence>
<gene>
    <name evidence="2" type="ORF">ALECFALPRED_008489</name>
</gene>
<keyword evidence="1" id="KW-0732">Signal</keyword>
<evidence type="ECO:0000256" key="1">
    <source>
        <dbReference type="SAM" id="SignalP"/>
    </source>
</evidence>
<dbReference type="EMBL" id="CAJPDR010000594">
    <property type="protein sequence ID" value="CAF9940240.1"/>
    <property type="molecule type" value="Genomic_DNA"/>
</dbReference>
<organism evidence="2 3">
    <name type="scientific">Alectoria fallacina</name>
    <dbReference type="NCBI Taxonomy" id="1903189"/>
    <lineage>
        <taxon>Eukaryota</taxon>
        <taxon>Fungi</taxon>
        <taxon>Dikarya</taxon>
        <taxon>Ascomycota</taxon>
        <taxon>Pezizomycotina</taxon>
        <taxon>Lecanoromycetes</taxon>
        <taxon>OSLEUM clade</taxon>
        <taxon>Lecanoromycetidae</taxon>
        <taxon>Lecanorales</taxon>
        <taxon>Lecanorineae</taxon>
        <taxon>Parmeliaceae</taxon>
        <taxon>Alectoria</taxon>
    </lineage>
</organism>
<dbReference type="AlphaFoldDB" id="A0A8H3J3U6"/>